<gene>
    <name evidence="1" type="ORF">LCMAC202_03040</name>
</gene>
<name>A0A481YXF6_9VIRU</name>
<accession>A0A481YXF6</accession>
<proteinExistence type="predicted"/>
<dbReference type="EMBL" id="MK500371">
    <property type="protein sequence ID" value="QBK87943.1"/>
    <property type="molecule type" value="Genomic_DNA"/>
</dbReference>
<reference evidence="1" key="1">
    <citation type="journal article" date="2019" name="MBio">
        <title>Virus Genomes from Deep Sea Sediments Expand the Ocean Megavirome and Support Independent Origins of Viral Gigantism.</title>
        <authorList>
            <person name="Backstrom D."/>
            <person name="Yutin N."/>
            <person name="Jorgensen S.L."/>
            <person name="Dharamshi J."/>
            <person name="Homa F."/>
            <person name="Zaremba-Niedwiedzka K."/>
            <person name="Spang A."/>
            <person name="Wolf Y.I."/>
            <person name="Koonin E.V."/>
            <person name="Ettema T.J."/>
        </authorList>
    </citation>
    <scope>NUCLEOTIDE SEQUENCE</scope>
</reference>
<organism evidence="1">
    <name type="scientific">Marseillevirus LCMAC202</name>
    <dbReference type="NCBI Taxonomy" id="2506606"/>
    <lineage>
        <taxon>Viruses</taxon>
        <taxon>Varidnaviria</taxon>
        <taxon>Bamfordvirae</taxon>
        <taxon>Nucleocytoviricota</taxon>
        <taxon>Megaviricetes</taxon>
        <taxon>Pimascovirales</taxon>
        <taxon>Pimascovirales incertae sedis</taxon>
        <taxon>Marseilleviridae</taxon>
    </lineage>
</organism>
<protein>
    <submittedName>
        <fullName evidence="1">Uncharacterized protein</fullName>
    </submittedName>
</protein>
<evidence type="ECO:0000313" key="1">
    <source>
        <dbReference type="EMBL" id="QBK87943.1"/>
    </source>
</evidence>
<sequence>MNNLGSGFLASLERSVYRTNNGWRPYKIEDVPIHVHHYNMFRLFELPAECEPLSKVIQRAIEERAAQTKPENWSFGYPKTACQNDSTYETLYTQKAVFGEERSITETETETYEYEKQLFDSGDVDKYGNVLTCQ</sequence>